<dbReference type="GO" id="GO:0010468">
    <property type="term" value="P:regulation of gene expression"/>
    <property type="evidence" value="ECO:0007669"/>
    <property type="project" value="TreeGrafter"/>
</dbReference>
<evidence type="ECO:0000256" key="6">
    <source>
        <dbReference type="ARBA" id="ARBA00023242"/>
    </source>
</evidence>
<reference evidence="10" key="1">
    <citation type="submission" date="2025-08" db="UniProtKB">
        <authorList>
            <consortium name="Ensembl"/>
        </authorList>
    </citation>
    <scope>IDENTIFICATION</scope>
</reference>
<evidence type="ECO:0000256" key="3">
    <source>
        <dbReference type="ARBA" id="ARBA00022737"/>
    </source>
</evidence>
<evidence type="ECO:0000313" key="11">
    <source>
        <dbReference type="Proteomes" id="UP000261340"/>
    </source>
</evidence>
<dbReference type="PANTHER" id="PTHR16515:SF49">
    <property type="entry name" value="GASTRULA ZINC FINGER PROTEIN XLCGF49.1-LIKE-RELATED"/>
    <property type="match status" value="1"/>
</dbReference>
<protein>
    <recommendedName>
        <fullName evidence="9">C2H2-type domain-containing protein</fullName>
    </recommendedName>
</protein>
<feature type="domain" description="C2H2-type" evidence="9">
    <location>
        <begin position="542"/>
        <end position="569"/>
    </location>
</feature>
<dbReference type="Proteomes" id="UP000261340">
    <property type="component" value="Unplaced"/>
</dbReference>
<organism evidence="10 11">
    <name type="scientific">Amphilophus citrinellus</name>
    <name type="common">Midas cichlid</name>
    <name type="synonym">Cichlasoma citrinellum</name>
    <dbReference type="NCBI Taxonomy" id="61819"/>
    <lineage>
        <taxon>Eukaryota</taxon>
        <taxon>Metazoa</taxon>
        <taxon>Chordata</taxon>
        <taxon>Craniata</taxon>
        <taxon>Vertebrata</taxon>
        <taxon>Euteleostomi</taxon>
        <taxon>Actinopterygii</taxon>
        <taxon>Neopterygii</taxon>
        <taxon>Teleostei</taxon>
        <taxon>Neoteleostei</taxon>
        <taxon>Acanthomorphata</taxon>
        <taxon>Ovalentaria</taxon>
        <taxon>Cichlomorphae</taxon>
        <taxon>Cichliformes</taxon>
        <taxon>Cichlidae</taxon>
        <taxon>New World cichlids</taxon>
        <taxon>Cichlasomatinae</taxon>
        <taxon>Heroini</taxon>
        <taxon>Amphilophus</taxon>
    </lineage>
</organism>
<evidence type="ECO:0000256" key="8">
    <source>
        <dbReference type="SAM" id="MobiDB-lite"/>
    </source>
</evidence>
<dbReference type="PROSITE" id="PS00028">
    <property type="entry name" value="ZINC_FINGER_C2H2_1"/>
    <property type="match status" value="5"/>
</dbReference>
<evidence type="ECO:0000256" key="2">
    <source>
        <dbReference type="ARBA" id="ARBA00022723"/>
    </source>
</evidence>
<dbReference type="GeneTree" id="ENSGT00940000162287"/>
<dbReference type="STRING" id="61819.ENSACIP00000003693"/>
<keyword evidence="2" id="KW-0479">Metal-binding</keyword>
<reference evidence="10" key="2">
    <citation type="submission" date="2025-09" db="UniProtKB">
        <authorList>
            <consortium name="Ensembl"/>
        </authorList>
    </citation>
    <scope>IDENTIFICATION</scope>
</reference>
<accession>A0A3Q0R0S5</accession>
<keyword evidence="11" id="KW-1185">Reference proteome</keyword>
<feature type="compositionally biased region" description="Polar residues" evidence="8">
    <location>
        <begin position="160"/>
        <end position="169"/>
    </location>
</feature>
<feature type="compositionally biased region" description="Basic and acidic residues" evidence="8">
    <location>
        <begin position="34"/>
        <end position="46"/>
    </location>
</feature>
<dbReference type="InterPro" id="IPR013087">
    <property type="entry name" value="Znf_C2H2_type"/>
</dbReference>
<feature type="region of interest" description="Disordered" evidence="8">
    <location>
        <begin position="1"/>
        <end position="103"/>
    </location>
</feature>
<comment type="subcellular location">
    <subcellularLocation>
        <location evidence="1">Nucleus</location>
    </subcellularLocation>
</comment>
<evidence type="ECO:0000256" key="4">
    <source>
        <dbReference type="ARBA" id="ARBA00022771"/>
    </source>
</evidence>
<keyword evidence="5" id="KW-0862">Zinc</keyword>
<keyword evidence="3" id="KW-0677">Repeat</keyword>
<sequence>MEDTSKLKRRNLTAFPDQSHSDLSITNGSLSIDTSDKNRQSVDSHSESCLQPKNLNTDTHSRPERTQTTPQEKKPSVSSPGQDCSGGSVTIDSDNFSVTGHSESSFQLKCLNTDIHPAIEMEPTSQSEKKNPTSSPDQDCSSSSATSESPAVDVTDKNKQNIAANSESSLQLEGLNTGINCSREMEIASQAEKNMPTSPPDQDCNCPSITSDSISINTRDKNRQSVSSISKSCLRTDICPSAELEITTSSPDRDCVIPNVTNDSLSIDTSDENKQSVAANPVSSPQTESSITDMHVYVEEEWISPADRTRTTSSTDPECTSHVVTSDCNNSEMNANTTCCPDPQQLLHKSLVSQEPLSLSEDWSENARDSFEDMDFSTEDQPDMLYGEPLSRDDTSCDTNETKLQYKEAARTDGDSMDHSGGQAPQLRSAAEMRKLFDTHYCAHCEHKTCSTDNLIEHYHSCHSLHNFDFCKTCNLYLLRKEQAGKHLCGGFTDRSLHPSDSSPQKKGNRFGHHRCDRCGLIFSKIMHYIKHMRTHTGKTPFRCNGCGTYFAQGGSLQRHKRIPGRCKQSKLPVKNPEVIFCHASGKYRHMKKHEFLPLSCRFCGKYFSSSQSLKKHEHNHRGERPYRCLECGKGFKKENKQIQCSLCKEIFDDAQVLRKHCLTHISGSSTNQCPFCKRNFNNRRYLLRHMSIHTGDKPFSCPTCGKQFYRNICLKIHKKRQHTKKTKQAIPGKITMRKRHNKMKHGCIRTTILLCCDCVSVCVYVIKCTYQRGWKAAAPPTRS</sequence>
<feature type="region of interest" description="Disordered" evidence="8">
    <location>
        <begin position="266"/>
        <end position="291"/>
    </location>
</feature>
<dbReference type="OMA" id="VEEEWIS"/>
<evidence type="ECO:0000313" key="10">
    <source>
        <dbReference type="Ensembl" id="ENSACIP00000003693.1"/>
    </source>
</evidence>
<feature type="domain" description="C2H2-type" evidence="9">
    <location>
        <begin position="700"/>
        <end position="728"/>
    </location>
</feature>
<dbReference type="FunFam" id="3.30.160.60:FF:000100">
    <property type="entry name" value="Zinc finger 45-like"/>
    <property type="match status" value="1"/>
</dbReference>
<evidence type="ECO:0000259" key="9">
    <source>
        <dbReference type="PROSITE" id="PS50157"/>
    </source>
</evidence>
<feature type="domain" description="C2H2-type" evidence="9">
    <location>
        <begin position="672"/>
        <end position="699"/>
    </location>
</feature>
<feature type="compositionally biased region" description="Low complexity" evidence="8">
    <location>
        <begin position="133"/>
        <end position="151"/>
    </location>
</feature>
<dbReference type="SUPFAM" id="SSF57667">
    <property type="entry name" value="beta-beta-alpha zinc fingers"/>
    <property type="match status" value="3"/>
</dbReference>
<feature type="compositionally biased region" description="Polar residues" evidence="8">
    <location>
        <begin position="47"/>
        <end position="58"/>
    </location>
</feature>
<dbReference type="Pfam" id="PF00096">
    <property type="entry name" value="zf-C2H2"/>
    <property type="match status" value="2"/>
</dbReference>
<dbReference type="PROSITE" id="PS50157">
    <property type="entry name" value="ZINC_FINGER_C2H2_2"/>
    <property type="match status" value="5"/>
</dbReference>
<feature type="compositionally biased region" description="Polar residues" evidence="8">
    <location>
        <begin position="76"/>
        <end position="103"/>
    </location>
</feature>
<dbReference type="GO" id="GO:0008270">
    <property type="term" value="F:zinc ion binding"/>
    <property type="evidence" value="ECO:0007669"/>
    <property type="project" value="UniProtKB-KW"/>
</dbReference>
<feature type="domain" description="C2H2-type" evidence="9">
    <location>
        <begin position="514"/>
        <end position="541"/>
    </location>
</feature>
<feature type="domain" description="C2H2-type" evidence="9">
    <location>
        <begin position="599"/>
        <end position="626"/>
    </location>
</feature>
<proteinExistence type="predicted"/>
<dbReference type="PANTHER" id="PTHR16515">
    <property type="entry name" value="PR DOMAIN ZINC FINGER PROTEIN"/>
    <property type="match status" value="1"/>
</dbReference>
<feature type="region of interest" description="Disordered" evidence="8">
    <location>
        <begin position="123"/>
        <end position="169"/>
    </location>
</feature>
<dbReference type="AlphaFoldDB" id="A0A3Q0R0S5"/>
<dbReference type="InterPro" id="IPR036236">
    <property type="entry name" value="Znf_C2H2_sf"/>
</dbReference>
<dbReference type="FunFam" id="3.30.160.60:FF:002343">
    <property type="entry name" value="Zinc finger protein 33A"/>
    <property type="match status" value="1"/>
</dbReference>
<dbReference type="Ensembl" id="ENSACIT00000003814.1">
    <property type="protein sequence ID" value="ENSACIP00000003693.1"/>
    <property type="gene ID" value="ENSACIG00000002921.1"/>
</dbReference>
<keyword evidence="4 7" id="KW-0863">Zinc-finger</keyword>
<feature type="compositionally biased region" description="Polar residues" evidence="8">
    <location>
        <begin position="16"/>
        <end position="33"/>
    </location>
</feature>
<dbReference type="GO" id="GO:0005634">
    <property type="term" value="C:nucleus"/>
    <property type="evidence" value="ECO:0007669"/>
    <property type="project" value="UniProtKB-SubCell"/>
</dbReference>
<feature type="compositionally biased region" description="Polar residues" evidence="8">
    <location>
        <begin position="275"/>
        <end position="291"/>
    </location>
</feature>
<dbReference type="SMART" id="SM00355">
    <property type="entry name" value="ZnF_C2H2"/>
    <property type="match status" value="7"/>
</dbReference>
<evidence type="ECO:0000256" key="5">
    <source>
        <dbReference type="ARBA" id="ARBA00022833"/>
    </source>
</evidence>
<evidence type="ECO:0000256" key="1">
    <source>
        <dbReference type="ARBA" id="ARBA00004123"/>
    </source>
</evidence>
<dbReference type="InterPro" id="IPR050331">
    <property type="entry name" value="Zinc_finger"/>
</dbReference>
<dbReference type="Gene3D" id="3.30.160.60">
    <property type="entry name" value="Classic Zinc Finger"/>
    <property type="match status" value="5"/>
</dbReference>
<feature type="compositionally biased region" description="Basic and acidic residues" evidence="8">
    <location>
        <begin position="59"/>
        <end position="75"/>
    </location>
</feature>
<evidence type="ECO:0000256" key="7">
    <source>
        <dbReference type="PROSITE-ProRule" id="PRU00042"/>
    </source>
</evidence>
<name>A0A3Q0R0S5_AMPCI</name>
<keyword evidence="6" id="KW-0539">Nucleus</keyword>